<organism evidence="2 3">
    <name type="scientific">Anisodus acutangulus</name>
    <dbReference type="NCBI Taxonomy" id="402998"/>
    <lineage>
        <taxon>Eukaryota</taxon>
        <taxon>Viridiplantae</taxon>
        <taxon>Streptophyta</taxon>
        <taxon>Embryophyta</taxon>
        <taxon>Tracheophyta</taxon>
        <taxon>Spermatophyta</taxon>
        <taxon>Magnoliopsida</taxon>
        <taxon>eudicotyledons</taxon>
        <taxon>Gunneridae</taxon>
        <taxon>Pentapetalae</taxon>
        <taxon>asterids</taxon>
        <taxon>lamiids</taxon>
        <taxon>Solanales</taxon>
        <taxon>Solanaceae</taxon>
        <taxon>Solanoideae</taxon>
        <taxon>Hyoscyameae</taxon>
        <taxon>Anisodus</taxon>
    </lineage>
</organism>
<evidence type="ECO:0000313" key="2">
    <source>
        <dbReference type="EMBL" id="KAJ8534714.1"/>
    </source>
</evidence>
<dbReference type="EMBL" id="JAJAGQ010000019">
    <property type="protein sequence ID" value="KAJ8534714.1"/>
    <property type="molecule type" value="Genomic_DNA"/>
</dbReference>
<sequence length="105" mass="11052">MQEKKTMNVVENAVNKGVSQGNEVGQNHHGERGSGWKNQQGGRGVGGRGAFARGRGCRWGANQQYAEKQVAVNNSFQPLGKEVGEASKETAEVGRGSTKSPPGDG</sequence>
<reference evidence="3" key="1">
    <citation type="journal article" date="2023" name="Proc. Natl. Acad. Sci. U.S.A.">
        <title>Genomic and structural basis for evolution of tropane alkaloid biosynthesis.</title>
        <authorList>
            <person name="Wanga Y.-J."/>
            <person name="Taina T."/>
            <person name="Yua J.-Y."/>
            <person name="Lia J."/>
            <person name="Xua B."/>
            <person name="Chenc J."/>
            <person name="D'Auriad J.C."/>
            <person name="Huanga J.-P."/>
            <person name="Huanga S.-X."/>
        </authorList>
    </citation>
    <scope>NUCLEOTIDE SEQUENCE [LARGE SCALE GENOMIC DNA]</scope>
    <source>
        <strain evidence="3">cv. KIB-2019</strain>
    </source>
</reference>
<feature type="region of interest" description="Disordered" evidence="1">
    <location>
        <begin position="16"/>
        <end position="49"/>
    </location>
</feature>
<evidence type="ECO:0000313" key="3">
    <source>
        <dbReference type="Proteomes" id="UP001152561"/>
    </source>
</evidence>
<feature type="compositionally biased region" description="Basic and acidic residues" evidence="1">
    <location>
        <begin position="82"/>
        <end position="92"/>
    </location>
</feature>
<comment type="caution">
    <text evidence="2">The sequence shown here is derived from an EMBL/GenBank/DDBJ whole genome shotgun (WGS) entry which is preliminary data.</text>
</comment>
<gene>
    <name evidence="2" type="ORF">K7X08_016442</name>
</gene>
<protein>
    <submittedName>
        <fullName evidence="2">Uncharacterized protein</fullName>
    </submittedName>
</protein>
<accession>A0A9Q1LDQ2</accession>
<dbReference type="AlphaFoldDB" id="A0A9Q1LDQ2"/>
<name>A0A9Q1LDQ2_9SOLA</name>
<dbReference type="Proteomes" id="UP001152561">
    <property type="component" value="Unassembled WGS sequence"/>
</dbReference>
<proteinExistence type="predicted"/>
<evidence type="ECO:0000256" key="1">
    <source>
        <dbReference type="SAM" id="MobiDB-lite"/>
    </source>
</evidence>
<keyword evidence="3" id="KW-1185">Reference proteome</keyword>
<feature type="region of interest" description="Disordered" evidence="1">
    <location>
        <begin position="81"/>
        <end position="105"/>
    </location>
</feature>